<dbReference type="PANTHER" id="PTHR30012:SF0">
    <property type="entry name" value="TYPE II SECRETION SYSTEM PROTEIN F-RELATED"/>
    <property type="match status" value="1"/>
</dbReference>
<accession>A0A9X3XM04</accession>
<dbReference type="InterPro" id="IPR018076">
    <property type="entry name" value="T2SS_GspF_dom"/>
</dbReference>
<keyword evidence="6 8" id="KW-1133">Transmembrane helix</keyword>
<feature type="transmembrane region" description="Helical" evidence="8">
    <location>
        <begin position="373"/>
        <end position="394"/>
    </location>
</feature>
<feature type="transmembrane region" description="Helical" evidence="8">
    <location>
        <begin position="216"/>
        <end position="238"/>
    </location>
</feature>
<evidence type="ECO:0000259" key="9">
    <source>
        <dbReference type="Pfam" id="PF00482"/>
    </source>
</evidence>
<dbReference type="AlphaFoldDB" id="A0A9X3XM04"/>
<reference evidence="10" key="1">
    <citation type="submission" date="2022-05" db="EMBL/GenBank/DDBJ databases">
        <title>Draft genome sequence of Clostridium tertium strain CP3 isolated from Peru.</title>
        <authorList>
            <person name="Hurtado R."/>
            <person name="Lima L."/>
            <person name="Sousa T."/>
            <person name="Jaiswal A.K."/>
            <person name="Tiwari S."/>
            <person name="Maturrano L."/>
            <person name="Brenig B."/>
            <person name="Azevedo V."/>
        </authorList>
    </citation>
    <scope>NUCLEOTIDE SEQUENCE</scope>
    <source>
        <strain evidence="10">CP3</strain>
    </source>
</reference>
<dbReference type="RefSeq" id="WP_111931420.1">
    <property type="nucleotide sequence ID" value="NZ_JAMRYU010000009.1"/>
</dbReference>
<feature type="transmembrane region" description="Helical" evidence="8">
    <location>
        <begin position="172"/>
        <end position="196"/>
    </location>
</feature>
<dbReference type="PANTHER" id="PTHR30012">
    <property type="entry name" value="GENERAL SECRETION PATHWAY PROTEIN"/>
    <property type="match status" value="1"/>
</dbReference>
<dbReference type="EMBL" id="JAMRYU010000009">
    <property type="protein sequence ID" value="MDC4240509.1"/>
    <property type="molecule type" value="Genomic_DNA"/>
</dbReference>
<dbReference type="GO" id="GO:0005886">
    <property type="term" value="C:plasma membrane"/>
    <property type="evidence" value="ECO:0007669"/>
    <property type="project" value="UniProtKB-SubCell"/>
</dbReference>
<sequence>MKKFKYRAMKSDGTKIEGNFEGSSRDDVINMITSSGYYPLIIEEIIESKQIEFKFFERVTTKDLAIFCRQFYTMLDAGVTITTCLNILSNEIPNKKLRELLSIIEDDVKKGELLSESMAKHKKYFPQLLISMVESGEVSGNIDEMMLRMSVHFEKENKINNKVKSAMTYPSILSIVAVVAVVFIMTFVMPTFIEMFEGEGIDLPLITKVMLGTSKFLSNNLILILIAVAIIVILFNIYKKSTNGIVNISKLKLKLPIIGALNKKIIVSRFTRTLSTLLASGVSLVHALPTVAGVLENKVAEDAILKIRERVVRGDGLSGPIRENDIFPKMLSSMIKIGEESGSLDDILNKTADFYDDEVEQAIQTATSMIEPLLIVIMGVVIGGIVISIMLPMFNMYTQM</sequence>
<comment type="caution">
    <text evidence="10">The sequence shown here is derived from an EMBL/GenBank/DDBJ whole genome shotgun (WGS) entry which is preliminary data.</text>
</comment>
<keyword evidence="5 8" id="KW-0812">Transmembrane</keyword>
<feature type="domain" description="Type II secretion system protein GspF" evidence="9">
    <location>
        <begin position="67"/>
        <end position="190"/>
    </location>
</feature>
<evidence type="ECO:0000256" key="3">
    <source>
        <dbReference type="ARBA" id="ARBA00022475"/>
    </source>
</evidence>
<evidence type="ECO:0000256" key="6">
    <source>
        <dbReference type="ARBA" id="ARBA00022989"/>
    </source>
</evidence>
<comment type="similarity">
    <text evidence="2">Belongs to the GSP F family.</text>
</comment>
<dbReference type="Proteomes" id="UP001141183">
    <property type="component" value="Unassembled WGS sequence"/>
</dbReference>
<dbReference type="PRINTS" id="PR00812">
    <property type="entry name" value="BCTERIALGSPF"/>
</dbReference>
<organism evidence="10 11">
    <name type="scientific">Clostridium tertium</name>
    <dbReference type="NCBI Taxonomy" id="1559"/>
    <lineage>
        <taxon>Bacteria</taxon>
        <taxon>Bacillati</taxon>
        <taxon>Bacillota</taxon>
        <taxon>Clostridia</taxon>
        <taxon>Eubacteriales</taxon>
        <taxon>Clostridiaceae</taxon>
        <taxon>Clostridium</taxon>
    </lineage>
</organism>
<feature type="domain" description="Type II secretion system protein GspF" evidence="9">
    <location>
        <begin position="270"/>
        <end position="392"/>
    </location>
</feature>
<evidence type="ECO:0000256" key="2">
    <source>
        <dbReference type="ARBA" id="ARBA00005745"/>
    </source>
</evidence>
<keyword evidence="3" id="KW-1003">Cell membrane</keyword>
<protein>
    <submittedName>
        <fullName evidence="10">Type II secretion system F family protein</fullName>
    </submittedName>
</protein>
<evidence type="ECO:0000313" key="10">
    <source>
        <dbReference type="EMBL" id="MDC4240509.1"/>
    </source>
</evidence>
<dbReference type="Pfam" id="PF00482">
    <property type="entry name" value="T2SSF"/>
    <property type="match status" value="2"/>
</dbReference>
<gene>
    <name evidence="10" type="ORF">NE398_10075</name>
</gene>
<evidence type="ECO:0000256" key="8">
    <source>
        <dbReference type="SAM" id="Phobius"/>
    </source>
</evidence>
<evidence type="ECO:0000313" key="11">
    <source>
        <dbReference type="Proteomes" id="UP001141183"/>
    </source>
</evidence>
<keyword evidence="11" id="KW-1185">Reference proteome</keyword>
<evidence type="ECO:0000256" key="4">
    <source>
        <dbReference type="ARBA" id="ARBA00022519"/>
    </source>
</evidence>
<name>A0A9X3XM04_9CLOT</name>
<dbReference type="InterPro" id="IPR042094">
    <property type="entry name" value="T2SS_GspF_sf"/>
</dbReference>
<keyword evidence="7 8" id="KW-0472">Membrane</keyword>
<evidence type="ECO:0000256" key="1">
    <source>
        <dbReference type="ARBA" id="ARBA00004429"/>
    </source>
</evidence>
<dbReference type="Gene3D" id="1.20.81.30">
    <property type="entry name" value="Type II secretion system (T2SS), domain F"/>
    <property type="match status" value="2"/>
</dbReference>
<keyword evidence="4" id="KW-0997">Cell inner membrane</keyword>
<proteinExistence type="inferred from homology"/>
<dbReference type="GO" id="GO:0015628">
    <property type="term" value="P:protein secretion by the type II secretion system"/>
    <property type="evidence" value="ECO:0007669"/>
    <property type="project" value="TreeGrafter"/>
</dbReference>
<dbReference type="InterPro" id="IPR003004">
    <property type="entry name" value="GspF/PilC"/>
</dbReference>
<evidence type="ECO:0000256" key="7">
    <source>
        <dbReference type="ARBA" id="ARBA00023136"/>
    </source>
</evidence>
<comment type="subcellular location">
    <subcellularLocation>
        <location evidence="1">Cell inner membrane</location>
        <topology evidence="1">Multi-pass membrane protein</topology>
    </subcellularLocation>
</comment>
<evidence type="ECO:0000256" key="5">
    <source>
        <dbReference type="ARBA" id="ARBA00022692"/>
    </source>
</evidence>
<dbReference type="FunFam" id="1.20.81.30:FF:000001">
    <property type="entry name" value="Type II secretion system protein F"/>
    <property type="match status" value="2"/>
</dbReference>